<proteinExistence type="predicted"/>
<dbReference type="RefSeq" id="WP_140852563.1">
    <property type="nucleotide sequence ID" value="NZ_RCZC01000012.1"/>
</dbReference>
<evidence type="ECO:0000313" key="1">
    <source>
        <dbReference type="EMBL" id="TPG46980.1"/>
    </source>
</evidence>
<keyword evidence="2" id="KW-1185">Reference proteome</keyword>
<name>A0A502FC68_9SPHN</name>
<dbReference type="Proteomes" id="UP000319931">
    <property type="component" value="Unassembled WGS sequence"/>
</dbReference>
<organism evidence="1 2">
    <name type="scientific">Sphingomonas glacialis</name>
    <dbReference type="NCBI Taxonomy" id="658225"/>
    <lineage>
        <taxon>Bacteria</taxon>
        <taxon>Pseudomonadati</taxon>
        <taxon>Pseudomonadota</taxon>
        <taxon>Alphaproteobacteria</taxon>
        <taxon>Sphingomonadales</taxon>
        <taxon>Sphingomonadaceae</taxon>
        <taxon>Sphingomonas</taxon>
    </lineage>
</organism>
<protein>
    <submittedName>
        <fullName evidence="1">Uncharacterized protein</fullName>
    </submittedName>
</protein>
<sequence length="149" mass="16663">MSTNHPLDQFHRLHGDVLTLLDRARPYLSGREAGACVVLTPFRTELTAALHALDAYTQQALFGPILTAGGPDVATVWTLQAEYIKLGFDYQVYQRKWAGVDINAHWAEYRLAGLAMMRHMRERIGALDLAISALCERHFDAAREPATVD</sequence>
<dbReference type="EMBL" id="RCZC01000012">
    <property type="protein sequence ID" value="TPG46980.1"/>
    <property type="molecule type" value="Genomic_DNA"/>
</dbReference>
<dbReference type="OrthoDB" id="7559565at2"/>
<gene>
    <name evidence="1" type="ORF">EAH76_22720</name>
</gene>
<dbReference type="AlphaFoldDB" id="A0A502FC68"/>
<evidence type="ECO:0000313" key="2">
    <source>
        <dbReference type="Proteomes" id="UP000319931"/>
    </source>
</evidence>
<reference evidence="1 2" key="1">
    <citation type="journal article" date="2019" name="Environ. Microbiol.">
        <title>Species interactions and distinct microbial communities in high Arctic permafrost affected cryosols are associated with the CH4 and CO2 gas fluxes.</title>
        <authorList>
            <person name="Altshuler I."/>
            <person name="Hamel J."/>
            <person name="Turney S."/>
            <person name="Magnuson E."/>
            <person name="Levesque R."/>
            <person name="Greer C."/>
            <person name="Whyte L.G."/>
        </authorList>
    </citation>
    <scope>NUCLEOTIDE SEQUENCE [LARGE SCALE GENOMIC DNA]</scope>
    <source>
        <strain evidence="1 2">E6.1</strain>
    </source>
</reference>
<comment type="caution">
    <text evidence="1">The sequence shown here is derived from an EMBL/GenBank/DDBJ whole genome shotgun (WGS) entry which is preliminary data.</text>
</comment>
<accession>A0A502FC68</accession>